<feature type="domain" description="Neprosin PEP catalytic" evidence="1">
    <location>
        <begin position="95"/>
        <end position="344"/>
    </location>
</feature>
<evidence type="ECO:0000313" key="3">
    <source>
        <dbReference type="Proteomes" id="UP000187406"/>
    </source>
</evidence>
<dbReference type="PROSITE" id="PS52045">
    <property type="entry name" value="NEPROSIN_PEP_CD"/>
    <property type="match status" value="1"/>
</dbReference>
<dbReference type="STRING" id="3775.A0A1Q3BLM9"/>
<organism evidence="2 3">
    <name type="scientific">Cephalotus follicularis</name>
    <name type="common">Albany pitcher plant</name>
    <dbReference type="NCBI Taxonomy" id="3775"/>
    <lineage>
        <taxon>Eukaryota</taxon>
        <taxon>Viridiplantae</taxon>
        <taxon>Streptophyta</taxon>
        <taxon>Embryophyta</taxon>
        <taxon>Tracheophyta</taxon>
        <taxon>Spermatophyta</taxon>
        <taxon>Magnoliopsida</taxon>
        <taxon>eudicotyledons</taxon>
        <taxon>Gunneridae</taxon>
        <taxon>Pentapetalae</taxon>
        <taxon>rosids</taxon>
        <taxon>fabids</taxon>
        <taxon>Oxalidales</taxon>
        <taxon>Cephalotaceae</taxon>
        <taxon>Cephalotus</taxon>
    </lineage>
</organism>
<evidence type="ECO:0000259" key="1">
    <source>
        <dbReference type="PROSITE" id="PS52045"/>
    </source>
</evidence>
<accession>A0A1Q3BLM9</accession>
<gene>
    <name evidence="2" type="ORF">CFOL_v3_12424</name>
</gene>
<dbReference type="Pfam" id="PF03080">
    <property type="entry name" value="Neprosin"/>
    <property type="match status" value="1"/>
</dbReference>
<proteinExistence type="predicted"/>
<dbReference type="Pfam" id="PF14365">
    <property type="entry name" value="Neprosin_AP"/>
    <property type="match status" value="1"/>
</dbReference>
<comment type="caution">
    <text evidence="2">The sequence shown here is derived from an EMBL/GenBank/DDBJ whole genome shotgun (WGS) entry which is preliminary data.</text>
</comment>
<dbReference type="PANTHER" id="PTHR31589">
    <property type="entry name" value="PROTEIN, PUTATIVE (DUF239)-RELATED-RELATED"/>
    <property type="match status" value="1"/>
</dbReference>
<dbReference type="FunCoup" id="A0A1Q3BLM9">
    <property type="interactions" value="41"/>
</dbReference>
<dbReference type="EMBL" id="BDDD01000670">
    <property type="protein sequence ID" value="GAV68921.1"/>
    <property type="molecule type" value="Genomic_DNA"/>
</dbReference>
<dbReference type="AlphaFoldDB" id="A0A1Q3BLM9"/>
<name>A0A1Q3BLM9_CEPFO</name>
<dbReference type="Gene3D" id="3.90.1320.10">
    <property type="entry name" value="Outer-capsid protein sigma 3, large lobe"/>
    <property type="match status" value="1"/>
</dbReference>
<dbReference type="OrthoDB" id="1858978at2759"/>
<protein>
    <submittedName>
        <fullName evidence="2">DUF239 domain-containing protein/DUF4409 domain-containing protein</fullName>
    </submittedName>
</protein>
<dbReference type="InterPro" id="IPR004314">
    <property type="entry name" value="Neprosin"/>
</dbReference>
<dbReference type="InterPro" id="IPR053168">
    <property type="entry name" value="Glutamic_endopeptidase"/>
</dbReference>
<reference evidence="3" key="1">
    <citation type="submission" date="2016-04" db="EMBL/GenBank/DDBJ databases">
        <title>Cephalotus genome sequencing.</title>
        <authorList>
            <person name="Fukushima K."/>
            <person name="Hasebe M."/>
            <person name="Fang X."/>
        </authorList>
    </citation>
    <scope>NUCLEOTIDE SEQUENCE [LARGE SCALE GENOMIC DNA]</scope>
    <source>
        <strain evidence="3">cv. St1</strain>
    </source>
</reference>
<dbReference type="PANTHER" id="PTHR31589:SF223">
    <property type="entry name" value="PROTEIN, PUTATIVE (DUF239)-RELATED"/>
    <property type="match status" value="1"/>
</dbReference>
<sequence length="344" mass="38577">MIYFQTRYGEIYDCVDFYKQLAFDHPLLKNHSFHSQVHSFSVPKMMANDGSSSNSIKIGLKRGCPTGTVPIRRTTKEDLIRAKLHAEKYGSKLSSNLAKVQPAVVRTISDPNQKYDGAFSTISIYNPGLVHDHQYSSGQMTVKNGPDQIQVGWTVNPTLYGDNNTRLLTFWQASQTSCFNTRCPGFIIVNSKIPLGAIIVPVSKQGSGPKYGVNFRVWRDPKNGNWWHFLGPDWRTPIGFWPKRLFSGLAGRANYIDWGGEVLNLPGMRGPQMGSGIYPDVIENSKYVAFSFNMGITVEDDIQLDARGIETFSDDAAHYRVSDKGFFDGRFRHLAFWGGTDLVA</sequence>
<dbReference type="InParanoid" id="A0A1Q3BLM9"/>
<evidence type="ECO:0000313" key="2">
    <source>
        <dbReference type="EMBL" id="GAV68921.1"/>
    </source>
</evidence>
<dbReference type="InterPro" id="IPR025521">
    <property type="entry name" value="Neprosin_propep"/>
</dbReference>
<dbReference type="Proteomes" id="UP000187406">
    <property type="component" value="Unassembled WGS sequence"/>
</dbReference>
<keyword evidence="3" id="KW-1185">Reference proteome</keyword>